<dbReference type="EMBL" id="UOEK01000376">
    <property type="protein sequence ID" value="VAW06954.1"/>
    <property type="molecule type" value="Genomic_DNA"/>
</dbReference>
<reference evidence="1" key="1">
    <citation type="submission" date="2018-06" db="EMBL/GenBank/DDBJ databases">
        <authorList>
            <person name="Zhirakovskaya E."/>
        </authorList>
    </citation>
    <scope>NUCLEOTIDE SEQUENCE</scope>
</reference>
<organism evidence="1">
    <name type="scientific">hydrothermal vent metagenome</name>
    <dbReference type="NCBI Taxonomy" id="652676"/>
    <lineage>
        <taxon>unclassified sequences</taxon>
        <taxon>metagenomes</taxon>
        <taxon>ecological metagenomes</taxon>
    </lineage>
</organism>
<name>A0A3B0TDQ8_9ZZZZ</name>
<accession>A0A3B0TDQ8</accession>
<sequence length="210" mass="23336">MLPLRIVETEREDFDEPVVEIWRDSEFVGMVFWDGTAAIAQVYPDADGDALDLDLGYLLQVLELSERIVTPEDLYEDDDQVGPLGEPQTATWEGEDPATLALVEEFDPQVTHRADEGEGFFSKEVAETFIDRCAELGLAVVEMEGLDFVRGEIRQRLDLQMTTRVEKAMPWEIFSGAANTRAGELLAGWSGDNLVISFVVQEAGGDTFVA</sequence>
<evidence type="ECO:0000313" key="1">
    <source>
        <dbReference type="EMBL" id="VAW06954.1"/>
    </source>
</evidence>
<protein>
    <submittedName>
        <fullName evidence="1">Uncharacterized protein</fullName>
    </submittedName>
</protein>
<gene>
    <name evidence="1" type="ORF">MNBD_ACTINO02-2403</name>
</gene>
<dbReference type="AlphaFoldDB" id="A0A3B0TDQ8"/>
<proteinExistence type="predicted"/>